<dbReference type="PROSITE" id="PS50110">
    <property type="entry name" value="RESPONSE_REGULATORY"/>
    <property type="match status" value="1"/>
</dbReference>
<dbReference type="PANTHER" id="PTHR44520">
    <property type="entry name" value="RESPONSE REGULATOR RCP1-RELATED"/>
    <property type="match status" value="1"/>
</dbReference>
<evidence type="ECO:0000313" key="4">
    <source>
        <dbReference type="Proteomes" id="UP000317982"/>
    </source>
</evidence>
<feature type="modified residue" description="4-aspartylphosphate" evidence="1">
    <location>
        <position position="69"/>
    </location>
</feature>
<feature type="domain" description="Response regulatory" evidence="2">
    <location>
        <begin position="15"/>
        <end position="136"/>
    </location>
</feature>
<evidence type="ECO:0000259" key="2">
    <source>
        <dbReference type="PROSITE" id="PS50110"/>
    </source>
</evidence>
<dbReference type="EMBL" id="VIRS01000056">
    <property type="protein sequence ID" value="TQS39807.1"/>
    <property type="molecule type" value="Genomic_DNA"/>
</dbReference>
<dbReference type="InterPro" id="IPR001789">
    <property type="entry name" value="Sig_transdc_resp-reg_receiver"/>
</dbReference>
<dbReference type="Gene3D" id="3.40.50.2300">
    <property type="match status" value="1"/>
</dbReference>
<protein>
    <submittedName>
        <fullName evidence="3">Response regulator</fullName>
    </submittedName>
</protein>
<dbReference type="GO" id="GO:0000160">
    <property type="term" value="P:phosphorelay signal transduction system"/>
    <property type="evidence" value="ECO:0007669"/>
    <property type="project" value="InterPro"/>
</dbReference>
<keyword evidence="1" id="KW-0597">Phosphoprotein</keyword>
<dbReference type="OrthoDB" id="9793549at2"/>
<name>A0A545AEP2_9ACTN</name>
<gene>
    <name evidence="3" type="ORF">FL583_38140</name>
</gene>
<organism evidence="3 4">
    <name type="scientific">Cryptosporangium phraense</name>
    <dbReference type="NCBI Taxonomy" id="2593070"/>
    <lineage>
        <taxon>Bacteria</taxon>
        <taxon>Bacillati</taxon>
        <taxon>Actinomycetota</taxon>
        <taxon>Actinomycetes</taxon>
        <taxon>Cryptosporangiales</taxon>
        <taxon>Cryptosporangiaceae</taxon>
        <taxon>Cryptosporangium</taxon>
    </lineage>
</organism>
<dbReference type="Pfam" id="PF00072">
    <property type="entry name" value="Response_reg"/>
    <property type="match status" value="1"/>
</dbReference>
<dbReference type="RefSeq" id="WP_142709803.1">
    <property type="nucleotide sequence ID" value="NZ_VIRS01000056.1"/>
</dbReference>
<dbReference type="PANTHER" id="PTHR44520:SF2">
    <property type="entry name" value="RESPONSE REGULATOR RCP1"/>
    <property type="match status" value="1"/>
</dbReference>
<reference evidence="3 4" key="1">
    <citation type="submission" date="2019-07" db="EMBL/GenBank/DDBJ databases">
        <title>Cryptosporangium phraense sp. nov., isolated from plant litter.</title>
        <authorList>
            <person name="Suriyachadkun C."/>
        </authorList>
    </citation>
    <scope>NUCLEOTIDE SEQUENCE [LARGE SCALE GENOMIC DNA]</scope>
    <source>
        <strain evidence="3 4">A-T 5661</strain>
    </source>
</reference>
<dbReference type="AlphaFoldDB" id="A0A545AEP2"/>
<dbReference type="InParanoid" id="A0A545AEP2"/>
<accession>A0A545AEP2</accession>
<dbReference type="InterPro" id="IPR052893">
    <property type="entry name" value="TCS_response_regulator"/>
</dbReference>
<comment type="caution">
    <text evidence="3">The sequence shown here is derived from an EMBL/GenBank/DDBJ whole genome shotgun (WGS) entry which is preliminary data.</text>
</comment>
<dbReference type="SMART" id="SM00448">
    <property type="entry name" value="REC"/>
    <property type="match status" value="1"/>
</dbReference>
<proteinExistence type="predicted"/>
<dbReference type="InterPro" id="IPR011006">
    <property type="entry name" value="CheY-like_superfamily"/>
</dbReference>
<dbReference type="SUPFAM" id="SSF52172">
    <property type="entry name" value="CheY-like"/>
    <property type="match status" value="1"/>
</dbReference>
<evidence type="ECO:0000313" key="3">
    <source>
        <dbReference type="EMBL" id="TQS39807.1"/>
    </source>
</evidence>
<sequence length="149" mass="16508">MPTSPSTGSVSRPFDLLVVDDDSGDVLLIEEALADRHISHRLHTAGDGIDALRFLRESDQRRPDLILLDLNMPRMNGREFLAEVKSDPDLRPIPIVVLSTSTIDEDVAASYALRANAYVTKPVDFDDFISTVQCIDNFYLGTVRLPGHS</sequence>
<evidence type="ECO:0000256" key="1">
    <source>
        <dbReference type="PROSITE-ProRule" id="PRU00169"/>
    </source>
</evidence>
<dbReference type="CDD" id="cd17557">
    <property type="entry name" value="REC_Rcp-like"/>
    <property type="match status" value="1"/>
</dbReference>
<keyword evidence="4" id="KW-1185">Reference proteome</keyword>
<dbReference type="Proteomes" id="UP000317982">
    <property type="component" value="Unassembled WGS sequence"/>
</dbReference>